<dbReference type="Proteomes" id="UP000256478">
    <property type="component" value="Unassembled WGS sequence"/>
</dbReference>
<dbReference type="RefSeq" id="WP_116006946.1">
    <property type="nucleotide sequence ID" value="NZ_QUOU01000001.1"/>
</dbReference>
<dbReference type="EMBL" id="QUOU01000001">
    <property type="protein sequence ID" value="REL25820.1"/>
    <property type="molecule type" value="Genomic_DNA"/>
</dbReference>
<dbReference type="AlphaFoldDB" id="A0A3E0TNI0"/>
<dbReference type="SUPFAM" id="SSF55729">
    <property type="entry name" value="Acyl-CoA N-acyltransferases (Nat)"/>
    <property type="match status" value="1"/>
</dbReference>
<evidence type="ECO:0000313" key="3">
    <source>
        <dbReference type="Proteomes" id="UP000256478"/>
    </source>
</evidence>
<dbReference type="InterPro" id="IPR016181">
    <property type="entry name" value="Acyl_CoA_acyltransferase"/>
</dbReference>
<reference evidence="2 3" key="1">
    <citation type="submission" date="2018-08" db="EMBL/GenBank/DDBJ databases">
        <title>Thalassotalea euphylliae genome.</title>
        <authorList>
            <person name="Summers S."/>
            <person name="Rice S.A."/>
            <person name="Freckelton M.L."/>
            <person name="Nedved B.T."/>
            <person name="Hadfield M.G."/>
        </authorList>
    </citation>
    <scope>NUCLEOTIDE SEQUENCE [LARGE SCALE GENOMIC DNA]</scope>
    <source>
        <strain evidence="2 3">H1</strain>
    </source>
</reference>
<keyword evidence="2" id="KW-0808">Transferase</keyword>
<protein>
    <submittedName>
        <fullName evidence="2">N-acetyltransferase</fullName>
    </submittedName>
</protein>
<dbReference type="Pfam" id="PF13302">
    <property type="entry name" value="Acetyltransf_3"/>
    <property type="match status" value="1"/>
</dbReference>
<dbReference type="PANTHER" id="PTHR43792:SF1">
    <property type="entry name" value="N-ACETYLTRANSFERASE DOMAIN-CONTAINING PROTEIN"/>
    <property type="match status" value="1"/>
</dbReference>
<evidence type="ECO:0000313" key="2">
    <source>
        <dbReference type="EMBL" id="REL25820.1"/>
    </source>
</evidence>
<dbReference type="InterPro" id="IPR000182">
    <property type="entry name" value="GNAT_dom"/>
</dbReference>
<dbReference type="PANTHER" id="PTHR43792">
    <property type="entry name" value="GNAT FAMILY, PUTATIVE (AFU_ORTHOLOGUE AFUA_3G00765)-RELATED-RELATED"/>
    <property type="match status" value="1"/>
</dbReference>
<gene>
    <name evidence="2" type="ORF">DXX93_04085</name>
</gene>
<organism evidence="2 3">
    <name type="scientific">Thalassotalea euphylliae</name>
    <dbReference type="NCBI Taxonomy" id="1655234"/>
    <lineage>
        <taxon>Bacteria</taxon>
        <taxon>Pseudomonadati</taxon>
        <taxon>Pseudomonadota</taxon>
        <taxon>Gammaproteobacteria</taxon>
        <taxon>Alteromonadales</taxon>
        <taxon>Colwelliaceae</taxon>
        <taxon>Thalassotalea</taxon>
    </lineage>
</organism>
<sequence>MKVSPSKRLSYRLLTQADGKLMYELDQDPEVMKFISNGKTNTMDDIEQIFIPRLKKYMNPSQGWGIWGVFEHASHDHLADNKLADESFVGWILIRPMDFFGEQPKWNELEIGWRFKRASWGKGYASEAAKQVMTAVKALGIAKSISAIALPDNTASIGVMKKLGLVYASTYLHKDPLGDVDVVYYRLDW</sequence>
<comment type="caution">
    <text evidence="2">The sequence shown here is derived from an EMBL/GenBank/DDBJ whole genome shotgun (WGS) entry which is preliminary data.</text>
</comment>
<dbReference type="Gene3D" id="3.40.630.30">
    <property type="match status" value="1"/>
</dbReference>
<dbReference type="GO" id="GO:0016747">
    <property type="term" value="F:acyltransferase activity, transferring groups other than amino-acyl groups"/>
    <property type="evidence" value="ECO:0007669"/>
    <property type="project" value="InterPro"/>
</dbReference>
<evidence type="ECO:0000259" key="1">
    <source>
        <dbReference type="PROSITE" id="PS51186"/>
    </source>
</evidence>
<proteinExistence type="predicted"/>
<dbReference type="InterPro" id="IPR051531">
    <property type="entry name" value="N-acetyltransferase"/>
</dbReference>
<dbReference type="PROSITE" id="PS51186">
    <property type="entry name" value="GNAT"/>
    <property type="match status" value="1"/>
</dbReference>
<feature type="domain" description="N-acetyltransferase" evidence="1">
    <location>
        <begin position="41"/>
        <end position="189"/>
    </location>
</feature>
<dbReference type="OrthoDB" id="9801656at2"/>
<accession>A0A3E0TNI0</accession>
<name>A0A3E0TNI0_9GAMM</name>